<dbReference type="OrthoDB" id="5372859at2759"/>
<evidence type="ECO:0000259" key="1">
    <source>
        <dbReference type="PROSITE" id="PS50181"/>
    </source>
</evidence>
<evidence type="ECO:0000313" key="2">
    <source>
        <dbReference type="EMBL" id="KAG8625596.1"/>
    </source>
</evidence>
<dbReference type="EMBL" id="JAESVG020000007">
    <property type="protein sequence ID" value="KAG8625596.1"/>
    <property type="molecule type" value="Genomic_DNA"/>
</dbReference>
<dbReference type="PROSITE" id="PS50181">
    <property type="entry name" value="FBOX"/>
    <property type="match status" value="1"/>
</dbReference>
<proteinExistence type="predicted"/>
<comment type="caution">
    <text evidence="2">The sequence shown here is derived from an EMBL/GenBank/DDBJ whole genome shotgun (WGS) entry which is preliminary data.</text>
</comment>
<name>A0A8K0L0W3_9PEZI</name>
<feature type="domain" description="F-box" evidence="1">
    <location>
        <begin position="102"/>
        <end position="152"/>
    </location>
</feature>
<sequence length="415" mass="46691">MDSHQGSFPAYLPSETPPSWGATAHMPPMMLPDLFVSNLSPDRNLSISTIRVLHQGMHYLLPFYSYQYPSPCCEELSISHSQQDSPQSYASSMSPNPEILLSASLDGLPNEILLEILSEVEYDPTLESNLRLVSKRFQQVTDNYQHCIASNILNSQFSWAPRQFPGLFEKSKQSGKAPGWRELAAIFNRTAVLSNIKSRCKVIREGNSENSAWTTCRALTFHHTGLLILYRLADSGSAEEKAKLIRSLPKGSLAVILFTLMVSVHLLRAIGPQMVLYWTDPPFTEETRSDIELACEELLLRDGPMFLLGLLMHECSAIEALKTEVSQMDARQIHDLDGTPPPPTLIATLRQAFSGAVNCEIRYNLVHMWYVLDEECAELADTKEDVVRNAMERLVNGEPMEHRCGRCRLMQMYGL</sequence>
<reference evidence="2" key="1">
    <citation type="submission" date="2021-07" db="EMBL/GenBank/DDBJ databases">
        <title>Elsinoe batatas strain:CRI-CJ2 Genome sequencing and assembly.</title>
        <authorList>
            <person name="Huang L."/>
        </authorList>
    </citation>
    <scope>NUCLEOTIDE SEQUENCE</scope>
    <source>
        <strain evidence="2">CRI-CJ2</strain>
    </source>
</reference>
<protein>
    <recommendedName>
        <fullName evidence="1">F-box domain-containing protein</fullName>
    </recommendedName>
</protein>
<gene>
    <name evidence="2" type="ORF">KVT40_005997</name>
</gene>
<dbReference type="AlphaFoldDB" id="A0A8K0L0W3"/>
<organism evidence="2 3">
    <name type="scientific">Elsinoe batatas</name>
    <dbReference type="NCBI Taxonomy" id="2601811"/>
    <lineage>
        <taxon>Eukaryota</taxon>
        <taxon>Fungi</taxon>
        <taxon>Dikarya</taxon>
        <taxon>Ascomycota</taxon>
        <taxon>Pezizomycotina</taxon>
        <taxon>Dothideomycetes</taxon>
        <taxon>Dothideomycetidae</taxon>
        <taxon>Myriangiales</taxon>
        <taxon>Elsinoaceae</taxon>
        <taxon>Elsinoe</taxon>
    </lineage>
</organism>
<evidence type="ECO:0000313" key="3">
    <source>
        <dbReference type="Proteomes" id="UP000809789"/>
    </source>
</evidence>
<accession>A0A8K0L0W3</accession>
<dbReference type="InterPro" id="IPR001810">
    <property type="entry name" value="F-box_dom"/>
</dbReference>
<dbReference type="Proteomes" id="UP000809789">
    <property type="component" value="Unassembled WGS sequence"/>
</dbReference>
<keyword evidence="3" id="KW-1185">Reference proteome</keyword>